<gene>
    <name evidence="7" type="ORF">KIPB_005357</name>
</gene>
<dbReference type="PANTHER" id="PTHR43134">
    <property type="entry name" value="SIGNAL RECOGNITION PARTICLE RECEPTOR SUBUNIT ALPHA"/>
    <property type="match status" value="1"/>
</dbReference>
<keyword evidence="8" id="KW-1185">Reference proteome</keyword>
<dbReference type="SMART" id="SM00962">
    <property type="entry name" value="SRP54"/>
    <property type="match status" value="1"/>
</dbReference>
<evidence type="ECO:0000256" key="2">
    <source>
        <dbReference type="ARBA" id="ARBA00022741"/>
    </source>
</evidence>
<dbReference type="InterPro" id="IPR027417">
    <property type="entry name" value="P-loop_NTPase"/>
</dbReference>
<dbReference type="Gene3D" id="3.40.50.300">
    <property type="entry name" value="P-loop containing nucleotide triphosphate hydrolases"/>
    <property type="match status" value="1"/>
</dbReference>
<keyword evidence="4" id="KW-0472">Membrane</keyword>
<keyword evidence="2" id="KW-0547">Nucleotide-binding</keyword>
<evidence type="ECO:0000256" key="4">
    <source>
        <dbReference type="ARBA" id="ARBA00023136"/>
    </source>
</evidence>
<dbReference type="EMBL" id="BDIP01001245">
    <property type="protein sequence ID" value="GIQ83950.1"/>
    <property type="molecule type" value="Genomic_DNA"/>
</dbReference>
<dbReference type="GO" id="GO:0005789">
    <property type="term" value="C:endoplasmic reticulum membrane"/>
    <property type="evidence" value="ECO:0007669"/>
    <property type="project" value="TreeGrafter"/>
</dbReference>
<organism evidence="7 8">
    <name type="scientific">Kipferlia bialata</name>
    <dbReference type="NCBI Taxonomy" id="797122"/>
    <lineage>
        <taxon>Eukaryota</taxon>
        <taxon>Metamonada</taxon>
        <taxon>Carpediemonas-like organisms</taxon>
        <taxon>Kipferlia</taxon>
    </lineage>
</organism>
<name>A0A9K3CXC8_9EUKA</name>
<evidence type="ECO:0000256" key="5">
    <source>
        <dbReference type="ARBA" id="ARBA00029433"/>
    </source>
</evidence>
<dbReference type="PANTHER" id="PTHR43134:SF1">
    <property type="entry name" value="SIGNAL RECOGNITION PARTICLE RECEPTOR SUBUNIT ALPHA"/>
    <property type="match status" value="1"/>
</dbReference>
<protein>
    <recommendedName>
        <fullName evidence="6">SRP54-type proteins GTP-binding domain-containing protein</fullName>
    </recommendedName>
</protein>
<evidence type="ECO:0000313" key="8">
    <source>
        <dbReference type="Proteomes" id="UP000265618"/>
    </source>
</evidence>
<comment type="similarity">
    <text evidence="1">Belongs to the GTP-binding SRP family.</text>
</comment>
<dbReference type="GO" id="GO:0006614">
    <property type="term" value="P:SRP-dependent cotranslational protein targeting to membrane"/>
    <property type="evidence" value="ECO:0007669"/>
    <property type="project" value="InterPro"/>
</dbReference>
<dbReference type="GO" id="GO:0005525">
    <property type="term" value="F:GTP binding"/>
    <property type="evidence" value="ECO:0007669"/>
    <property type="project" value="UniProtKB-KW"/>
</dbReference>
<dbReference type="Pfam" id="PF00448">
    <property type="entry name" value="SRP54"/>
    <property type="match status" value="1"/>
</dbReference>
<sequence length="184" mass="19987">YRYIYMSVLVAACDTFRSGAVEQLQKHCDRLKCDLYQQGYGKDAALVARSAIVKASQNKQDVVLIDTAGRLQTNSPQLHALARLVATNQPDLVLFCGEALVGNDGIDQLQTFNRALIDFCPPKLQHHVVDGIILTKFDTVGAKTGAALSMIYSTGKPIVYVGVGQSYPDIVPLDVDFVVDTLVG</sequence>
<dbReference type="OrthoDB" id="1727884at2759"/>
<feature type="non-terminal residue" evidence="7">
    <location>
        <position position="1"/>
    </location>
</feature>
<comment type="subcellular location">
    <subcellularLocation>
        <location evidence="5">Endomembrane system</location>
        <topology evidence="5">Peripheral membrane protein</topology>
        <orientation evidence="5">Cytoplasmic side</orientation>
    </subcellularLocation>
</comment>
<accession>A0A9K3CXC8</accession>
<evidence type="ECO:0000259" key="6">
    <source>
        <dbReference type="PROSITE" id="PS00300"/>
    </source>
</evidence>
<evidence type="ECO:0000256" key="3">
    <source>
        <dbReference type="ARBA" id="ARBA00023134"/>
    </source>
</evidence>
<reference evidence="7 8" key="1">
    <citation type="journal article" date="2018" name="PLoS ONE">
        <title>The draft genome of Kipferlia bialata reveals reductive genome evolution in fornicate parasites.</title>
        <authorList>
            <person name="Tanifuji G."/>
            <person name="Takabayashi S."/>
            <person name="Kume K."/>
            <person name="Takagi M."/>
            <person name="Nakayama T."/>
            <person name="Kamikawa R."/>
            <person name="Inagaki Y."/>
            <person name="Hashimoto T."/>
        </authorList>
    </citation>
    <scope>NUCLEOTIDE SEQUENCE [LARGE SCALE GENOMIC DNA]</scope>
    <source>
        <strain evidence="7">NY0173</strain>
    </source>
</reference>
<feature type="domain" description="SRP54-type proteins GTP-binding" evidence="6">
    <location>
        <begin position="157"/>
        <end position="170"/>
    </location>
</feature>
<dbReference type="SUPFAM" id="SSF52540">
    <property type="entry name" value="P-loop containing nucleoside triphosphate hydrolases"/>
    <property type="match status" value="1"/>
</dbReference>
<evidence type="ECO:0000256" key="1">
    <source>
        <dbReference type="ARBA" id="ARBA00008531"/>
    </source>
</evidence>
<dbReference type="GO" id="GO:0005047">
    <property type="term" value="F:signal recognition particle binding"/>
    <property type="evidence" value="ECO:0007669"/>
    <property type="project" value="TreeGrafter"/>
</dbReference>
<dbReference type="Proteomes" id="UP000265618">
    <property type="component" value="Unassembled WGS sequence"/>
</dbReference>
<dbReference type="PROSITE" id="PS00300">
    <property type="entry name" value="SRP54"/>
    <property type="match status" value="1"/>
</dbReference>
<dbReference type="InterPro" id="IPR000897">
    <property type="entry name" value="SRP54_GTPase_dom"/>
</dbReference>
<proteinExistence type="inferred from homology"/>
<comment type="caution">
    <text evidence="7">The sequence shown here is derived from an EMBL/GenBank/DDBJ whole genome shotgun (WGS) entry which is preliminary data.</text>
</comment>
<evidence type="ECO:0000313" key="7">
    <source>
        <dbReference type="EMBL" id="GIQ83950.1"/>
    </source>
</evidence>
<keyword evidence="3" id="KW-0342">GTP-binding</keyword>
<dbReference type="AlphaFoldDB" id="A0A9K3CXC8"/>
<dbReference type="GO" id="GO:0003924">
    <property type="term" value="F:GTPase activity"/>
    <property type="evidence" value="ECO:0007669"/>
    <property type="project" value="TreeGrafter"/>
</dbReference>